<dbReference type="EMBL" id="CAJJDP010000004">
    <property type="protein sequence ID" value="CAD8133825.1"/>
    <property type="molecule type" value="Genomic_DNA"/>
</dbReference>
<feature type="coiled-coil region" evidence="1">
    <location>
        <begin position="156"/>
        <end position="183"/>
    </location>
</feature>
<feature type="compositionally biased region" description="Basic and acidic residues" evidence="2">
    <location>
        <begin position="655"/>
        <end position="674"/>
    </location>
</feature>
<name>A0A8S1S2S9_PAROT</name>
<feature type="region of interest" description="Disordered" evidence="2">
    <location>
        <begin position="250"/>
        <end position="269"/>
    </location>
</feature>
<accession>A0A8S1S2S9</accession>
<feature type="compositionally biased region" description="Low complexity" evidence="2">
    <location>
        <begin position="251"/>
        <end position="262"/>
    </location>
</feature>
<keyword evidence="4" id="KW-1185">Reference proteome</keyword>
<dbReference type="Proteomes" id="UP000683925">
    <property type="component" value="Unassembled WGS sequence"/>
</dbReference>
<dbReference type="OrthoDB" id="306009at2759"/>
<dbReference type="OMA" id="WIRFFIP"/>
<comment type="caution">
    <text evidence="3">The sequence shown here is derived from an EMBL/GenBank/DDBJ whole genome shotgun (WGS) entry which is preliminary data.</text>
</comment>
<gene>
    <name evidence="3" type="ORF">POCTA_138.1.T0050110</name>
</gene>
<evidence type="ECO:0000256" key="2">
    <source>
        <dbReference type="SAM" id="MobiDB-lite"/>
    </source>
</evidence>
<dbReference type="AlphaFoldDB" id="A0A8S1S2S9"/>
<proteinExistence type="predicted"/>
<evidence type="ECO:0000256" key="1">
    <source>
        <dbReference type="SAM" id="Coils"/>
    </source>
</evidence>
<reference evidence="3" key="1">
    <citation type="submission" date="2021-01" db="EMBL/GenBank/DDBJ databases">
        <authorList>
            <consortium name="Genoscope - CEA"/>
            <person name="William W."/>
        </authorList>
    </citation>
    <scope>NUCLEOTIDE SEQUENCE</scope>
</reference>
<feature type="region of interest" description="Disordered" evidence="2">
    <location>
        <begin position="645"/>
        <end position="674"/>
    </location>
</feature>
<evidence type="ECO:0000313" key="3">
    <source>
        <dbReference type="EMBL" id="CAD8133825.1"/>
    </source>
</evidence>
<sequence length="690" mass="81457">MYSPNYPNGEFNGQIGAIPQQPGQLIQNAKFIAKKDYATWAQEVPPLRPKSREMELMDLLLVNNISKKQTSLPYINQNRSPKPENVQTSRLLAPMHPQYHHLSPYPIPPGYPLPNMNQVQQFQYFPSSYAQNQIAHMPQQQILHSNRNSESTLEYVREMIKRQNQFQARQEKLEKQIIKLRKKPSKLNEQTEMSFKQQRLFEIPPPIYPFEQPRIITNRQSDNKKTNKLNYQINMLKELQQIKNISNGVLESESQSSESSVEYVQKPRKQRLKPVPIPPYYDLTQDEKRLKDLIKQNSNYKIKRAFTMIAYLMFQIKQFKKIGAIKISISKDKTPQLENEHKTELMRFSPTVSDPLVQKMAQQNVNLRVVATPEQKVTPKALIQNSNALKQYISDVFQAVSNYSLKKSSLEYLSKLTRDYEFLQQNYHSKFELNRLQFGFSGCLNNMKPTTQNMMIIMNFWIRFFIPFSFPETQKNIKDINEVMQTNLKTIVSALYQIALLASKNLAQPIPNNTKELPIEKTTKEKNPFLIKLDQFRETQEEMNLLTRMQAEKLDEPLMYPVYTLREMDKFFDNERSFISEKIQYLINWCNGIMGAVNDFKKQEIQEMQKQKKQQMDMLNQNVIEPKKKQVTQIIKDQRQQYQQNSSEIKQLKQKIQEEKEKNEKMKKDYDEAVKKHDEKQEKLILLGVK</sequence>
<evidence type="ECO:0000313" key="4">
    <source>
        <dbReference type="Proteomes" id="UP000683925"/>
    </source>
</evidence>
<keyword evidence="1" id="KW-0175">Coiled coil</keyword>
<protein>
    <submittedName>
        <fullName evidence="3">Uncharacterized protein</fullName>
    </submittedName>
</protein>
<organism evidence="3 4">
    <name type="scientific">Paramecium octaurelia</name>
    <dbReference type="NCBI Taxonomy" id="43137"/>
    <lineage>
        <taxon>Eukaryota</taxon>
        <taxon>Sar</taxon>
        <taxon>Alveolata</taxon>
        <taxon>Ciliophora</taxon>
        <taxon>Intramacronucleata</taxon>
        <taxon>Oligohymenophorea</taxon>
        <taxon>Peniculida</taxon>
        <taxon>Parameciidae</taxon>
        <taxon>Paramecium</taxon>
    </lineage>
</organism>